<dbReference type="InterPro" id="IPR036156">
    <property type="entry name" value="Beta-gal/glucu_dom_sf"/>
</dbReference>
<dbReference type="Pfam" id="PF02837">
    <property type="entry name" value="Glyco_hydro_2_N"/>
    <property type="match status" value="1"/>
</dbReference>
<gene>
    <name evidence="7" type="ORF">AL0462_1646</name>
</gene>
<evidence type="ECO:0000256" key="1">
    <source>
        <dbReference type="ARBA" id="ARBA00007401"/>
    </source>
</evidence>
<dbReference type="Pfam" id="PF02836">
    <property type="entry name" value="Glyco_hydro_2_C"/>
    <property type="match status" value="1"/>
</dbReference>
<dbReference type="SUPFAM" id="SSF49303">
    <property type="entry name" value="beta-Galactosidase/glucuronidase domain"/>
    <property type="match status" value="1"/>
</dbReference>
<reference evidence="7 8" key="1">
    <citation type="journal article" date="2016" name="Sci. Rep.">
        <title>Evaluation of genetic diversity among strains of the human gut commensal Bifidobacterium adolescentis.</title>
        <authorList>
            <person name="Duranti S."/>
            <person name="Milani C."/>
            <person name="Lugli G.A."/>
            <person name="Mancabelli L."/>
            <person name="Turroni F."/>
            <person name="Ferrario C."/>
            <person name="Mangifesta M."/>
            <person name="Viappiani A."/>
            <person name="Sanchez B."/>
            <person name="Margolles A."/>
            <person name="van Sinderen D."/>
            <person name="Ventura M."/>
        </authorList>
    </citation>
    <scope>NUCLEOTIDE SEQUENCE [LARGE SCALE GENOMIC DNA]</scope>
    <source>
        <strain evidence="7 8">AL46-2</strain>
    </source>
</reference>
<evidence type="ECO:0000259" key="5">
    <source>
        <dbReference type="Pfam" id="PF02836"/>
    </source>
</evidence>
<comment type="similarity">
    <text evidence="1">Belongs to the glycosyl hydrolase 2 family.</text>
</comment>
<evidence type="ECO:0000256" key="2">
    <source>
        <dbReference type="ARBA" id="ARBA00022801"/>
    </source>
</evidence>
<accession>A0A1X2ZN99</accession>
<dbReference type="InterPro" id="IPR008979">
    <property type="entry name" value="Galactose-bd-like_sf"/>
</dbReference>
<dbReference type="GO" id="GO:0004553">
    <property type="term" value="F:hydrolase activity, hydrolyzing O-glycosyl compounds"/>
    <property type="evidence" value="ECO:0007669"/>
    <property type="project" value="InterPro"/>
</dbReference>
<evidence type="ECO:0000259" key="6">
    <source>
        <dbReference type="Pfam" id="PF02837"/>
    </source>
</evidence>
<name>A0A1X2ZN99_BIFAD</name>
<dbReference type="Gene3D" id="2.60.40.10">
    <property type="entry name" value="Immunoglobulins"/>
    <property type="match status" value="1"/>
</dbReference>
<proteinExistence type="inferred from homology"/>
<dbReference type="Gene3D" id="3.20.20.80">
    <property type="entry name" value="Glycosidases"/>
    <property type="match status" value="1"/>
</dbReference>
<dbReference type="InterPro" id="IPR006104">
    <property type="entry name" value="Glyco_hydro_2_N"/>
</dbReference>
<dbReference type="PANTHER" id="PTHR42732">
    <property type="entry name" value="BETA-GALACTOSIDASE"/>
    <property type="match status" value="1"/>
</dbReference>
<evidence type="ECO:0000313" key="7">
    <source>
        <dbReference type="EMBL" id="OSG95816.1"/>
    </source>
</evidence>
<protein>
    <submittedName>
        <fullName evidence="7">Glycosyl transferase family 2</fullName>
    </submittedName>
</protein>
<dbReference type="Proteomes" id="UP000193905">
    <property type="component" value="Unassembled WGS sequence"/>
</dbReference>
<evidence type="ECO:0000256" key="4">
    <source>
        <dbReference type="SAM" id="MobiDB-lite"/>
    </source>
</evidence>
<feature type="compositionally biased region" description="Basic and acidic residues" evidence="4">
    <location>
        <begin position="124"/>
        <end position="133"/>
    </location>
</feature>
<feature type="domain" description="Glycoside hydrolase family 2 catalytic" evidence="5">
    <location>
        <begin position="468"/>
        <end position="679"/>
    </location>
</feature>
<evidence type="ECO:0000256" key="3">
    <source>
        <dbReference type="ARBA" id="ARBA00023295"/>
    </source>
</evidence>
<dbReference type="InterPro" id="IPR017853">
    <property type="entry name" value="GH"/>
</dbReference>
<feature type="domain" description="Glycosyl hydrolases family 2 sugar binding" evidence="6">
    <location>
        <begin position="249"/>
        <end position="336"/>
    </location>
</feature>
<dbReference type="SUPFAM" id="SSF49785">
    <property type="entry name" value="Galactose-binding domain-like"/>
    <property type="match status" value="1"/>
</dbReference>
<dbReference type="GO" id="GO:0005975">
    <property type="term" value="P:carbohydrate metabolic process"/>
    <property type="evidence" value="ECO:0007669"/>
    <property type="project" value="InterPro"/>
</dbReference>
<evidence type="ECO:0000313" key="8">
    <source>
        <dbReference type="Proteomes" id="UP000193905"/>
    </source>
</evidence>
<keyword evidence="3" id="KW-0326">Glycosidase</keyword>
<dbReference type="Gene3D" id="2.60.120.260">
    <property type="entry name" value="Galactose-binding domain-like"/>
    <property type="match status" value="1"/>
</dbReference>
<dbReference type="InterPro" id="IPR051913">
    <property type="entry name" value="GH2_Domain-Containing"/>
</dbReference>
<sequence length="788" mass="88740">MALQRIYDRPHPFRRYVPVAFALFWVEMRAIFQLVLAGCRKTVLQTAVRIVKKRKPLSTIKRRDVQGCRKGRFMLDIKRVLKAAPTKMRSREPLQQLWTPWGERIDHEWLSARAGNKAFNPAEEGERTLDEGRTPILGEHPRPTMVRDNCTMLNGWWDYAIASIPEDETAPKWRKTAAMLTRDEAVRAVKETAIPQTFDGKILVPFSPESALSGVHQTIYPDNLLWYRTVVHPVTLGGEETVRQIGDANRLILHFEAVDYVCACYVNGQLAGTHVGGYLPFDVDISAFIDPDDAFEIALCVYDPNDSGTQLRGKQKIEREGIWYTAQSGIWQSVWLEIVPEAYLRTLTLKGASDGKLFVRAEIGGDKPNAKLHIVVTDPADGTVVADETLPAGVRKVRAEIATAAEHLWSPADPYLYDVRAELRYGSAKPAETAGDAAVAQSQPMDVVSSYCAFRSVEIKPDTKGVARFHLNGKPLFVKGVLDQGYWPDGLMTAPDDEALTHDITAMKNAGFNMLRKHIKIESARWYYHCDRLGMLVWQDAVSGGGTDGEYNAWTTNRKPTLIRSTWNKFRDDTAKHFTALGADDPIYRRDWSRTCDAMVHMLGGHPSIVTWTLFNEGWGQFDACDAAERIHALDPTRPIDATSGWYDQHCGDFHSVHNYFRPLEIYPDKGPLRGYVAEFEKKHRRRRRAAHYVVLPVARHGVRAFVISEFGGLAQLVPEHAAVSRAYGYGEYDSIDDWRAAVRSVLASAAALESRGLAGYVYTQVSDVEEELNGLLTYDRRVDKFAE</sequence>
<dbReference type="SUPFAM" id="SSF51445">
    <property type="entry name" value="(Trans)glycosidases"/>
    <property type="match status" value="1"/>
</dbReference>
<dbReference type="PANTHER" id="PTHR42732:SF2">
    <property type="entry name" value="BETA-MANNOSIDASE"/>
    <property type="match status" value="1"/>
</dbReference>
<keyword evidence="2" id="KW-0378">Hydrolase</keyword>
<dbReference type="AlphaFoldDB" id="A0A1X2ZN99"/>
<dbReference type="InterPro" id="IPR006103">
    <property type="entry name" value="Glyco_hydro_2_cat"/>
</dbReference>
<organism evidence="7 8">
    <name type="scientific">Bifidobacterium adolescentis</name>
    <dbReference type="NCBI Taxonomy" id="1680"/>
    <lineage>
        <taxon>Bacteria</taxon>
        <taxon>Bacillati</taxon>
        <taxon>Actinomycetota</taxon>
        <taxon>Actinomycetes</taxon>
        <taxon>Bifidobacteriales</taxon>
        <taxon>Bifidobacteriaceae</taxon>
        <taxon>Bifidobacterium</taxon>
    </lineage>
</organism>
<keyword evidence="7" id="KW-0808">Transferase</keyword>
<feature type="region of interest" description="Disordered" evidence="4">
    <location>
        <begin position="122"/>
        <end position="143"/>
    </location>
</feature>
<comment type="caution">
    <text evidence="7">The sequence shown here is derived from an EMBL/GenBank/DDBJ whole genome shotgun (WGS) entry which is preliminary data.</text>
</comment>
<dbReference type="InterPro" id="IPR013783">
    <property type="entry name" value="Ig-like_fold"/>
</dbReference>
<dbReference type="GO" id="GO:0016740">
    <property type="term" value="F:transferase activity"/>
    <property type="evidence" value="ECO:0007669"/>
    <property type="project" value="UniProtKB-KW"/>
</dbReference>
<dbReference type="EMBL" id="LNKH01000011">
    <property type="protein sequence ID" value="OSG95816.1"/>
    <property type="molecule type" value="Genomic_DNA"/>
</dbReference>